<name>A0A0N8KEJ9_9HYPH</name>
<comment type="caution">
    <text evidence="3">The sequence shown here is derived from an EMBL/GenBank/DDBJ whole genome shotgun (WGS) entry which is preliminary data.</text>
</comment>
<accession>A0A0N8KEJ9</accession>
<feature type="active site" description="Proton donor" evidence="2">
    <location>
        <position position="37"/>
    </location>
</feature>
<dbReference type="EC" id="3.1.4.58" evidence="2"/>
<evidence type="ECO:0000313" key="3">
    <source>
        <dbReference type="EMBL" id="KPQ11546.1"/>
    </source>
</evidence>
<keyword evidence="1 2" id="KW-0378">Hydrolase</keyword>
<dbReference type="PANTHER" id="PTHR35561">
    <property type="entry name" value="RNA 2',3'-CYCLIC PHOSPHODIESTERASE"/>
    <property type="match status" value="1"/>
</dbReference>
<proteinExistence type="inferred from homology"/>
<feature type="short sequence motif" description="HXTX 1" evidence="2">
    <location>
        <begin position="37"/>
        <end position="40"/>
    </location>
</feature>
<gene>
    <name evidence="3" type="primary">ligT</name>
    <name evidence="4" type="ORF">GA0071312_3445</name>
    <name evidence="3" type="ORF">HLUCCO17_06455</name>
</gene>
<evidence type="ECO:0000256" key="1">
    <source>
        <dbReference type="ARBA" id="ARBA00022801"/>
    </source>
</evidence>
<dbReference type="GO" id="GO:0008664">
    <property type="term" value="F:RNA 2',3'-cyclic 3'-phosphodiesterase activity"/>
    <property type="evidence" value="ECO:0007669"/>
    <property type="project" value="UniProtKB-EC"/>
</dbReference>
<dbReference type="InterPro" id="IPR004175">
    <property type="entry name" value="RNA_CPDase"/>
</dbReference>
<evidence type="ECO:0000313" key="4">
    <source>
        <dbReference type="EMBL" id="SCC82453.1"/>
    </source>
</evidence>
<reference evidence="3 5" key="1">
    <citation type="submission" date="2015-09" db="EMBL/GenBank/DDBJ databases">
        <title>Identification and resolution of microdiversity through metagenomic sequencing of parallel consortia.</title>
        <authorList>
            <person name="Nelson W.C."/>
            <person name="Romine M.F."/>
            <person name="Lindemann S.R."/>
        </authorList>
    </citation>
    <scope>NUCLEOTIDE SEQUENCE [LARGE SCALE GENOMIC DNA]</scope>
    <source>
        <strain evidence="3">HL-109</strain>
    </source>
</reference>
<comment type="function">
    <text evidence="2">Hydrolyzes RNA 2',3'-cyclic phosphodiester to an RNA 2'-phosphomonoester.</text>
</comment>
<evidence type="ECO:0000313" key="5">
    <source>
        <dbReference type="Proteomes" id="UP000050497"/>
    </source>
</evidence>
<dbReference type="GO" id="GO:0016874">
    <property type="term" value="F:ligase activity"/>
    <property type="evidence" value="ECO:0007669"/>
    <property type="project" value="UniProtKB-KW"/>
</dbReference>
<dbReference type="Gene3D" id="3.90.1140.10">
    <property type="entry name" value="Cyclic phosphodiesterase"/>
    <property type="match status" value="1"/>
</dbReference>
<keyword evidence="3" id="KW-0436">Ligase</keyword>
<dbReference type="Pfam" id="PF13563">
    <property type="entry name" value="2_5_RNA_ligase2"/>
    <property type="match status" value="1"/>
</dbReference>
<organism evidence="3 5">
    <name type="scientific">Saliniramus fredricksonii</name>
    <dbReference type="NCBI Taxonomy" id="1653334"/>
    <lineage>
        <taxon>Bacteria</taxon>
        <taxon>Pseudomonadati</taxon>
        <taxon>Pseudomonadota</taxon>
        <taxon>Alphaproteobacteria</taxon>
        <taxon>Hyphomicrobiales</taxon>
        <taxon>Salinarimonadaceae</taxon>
        <taxon>Saliniramus</taxon>
    </lineage>
</organism>
<dbReference type="STRING" id="1653334.GA0071312_3445"/>
<reference evidence="4 6" key="2">
    <citation type="submission" date="2016-08" db="EMBL/GenBank/DDBJ databases">
        <authorList>
            <person name="Varghese N."/>
            <person name="Submissions Spin"/>
        </authorList>
    </citation>
    <scope>NUCLEOTIDE SEQUENCE [LARGE SCALE GENOMIC DNA]</scope>
    <source>
        <strain evidence="4 6">HL-109</strain>
    </source>
</reference>
<dbReference type="SUPFAM" id="SSF55144">
    <property type="entry name" value="LigT-like"/>
    <property type="match status" value="1"/>
</dbReference>
<dbReference type="EMBL" id="FMBM01000002">
    <property type="protein sequence ID" value="SCC82453.1"/>
    <property type="molecule type" value="Genomic_DNA"/>
</dbReference>
<dbReference type="PANTHER" id="PTHR35561:SF1">
    <property type="entry name" value="RNA 2',3'-CYCLIC PHOSPHODIESTERASE"/>
    <property type="match status" value="1"/>
</dbReference>
<sequence length="186" mass="20526">MPRLFAGLEIPADLVERLALFRAGLPGARWIDPDNYHLTLRFIGDVDGHVAHEIDTGLAEIRPRAPIAVTFEGFDVFGGDRPHALIVRARLTRELADLQAEIERRLRRAGLAPEKRKFVPHVTLARLRGVDPLRAADYIARQGRFPDLGFEVGHVSLFSARDITGGGPYLVEAAYPFAGMALAGNR</sequence>
<dbReference type="GO" id="GO:0004113">
    <property type="term" value="F:2',3'-cyclic-nucleotide 3'-phosphodiesterase activity"/>
    <property type="evidence" value="ECO:0007669"/>
    <property type="project" value="InterPro"/>
</dbReference>
<dbReference type="RefSeq" id="WP_074445939.1">
    <property type="nucleotide sequence ID" value="NZ_FMBM01000002.1"/>
</dbReference>
<evidence type="ECO:0000313" key="6">
    <source>
        <dbReference type="Proteomes" id="UP000182800"/>
    </source>
</evidence>
<dbReference type="AlphaFoldDB" id="A0A0N8KEJ9"/>
<dbReference type="OrthoDB" id="9793819at2"/>
<dbReference type="Proteomes" id="UP000182800">
    <property type="component" value="Unassembled WGS sequence"/>
</dbReference>
<comment type="catalytic activity">
    <reaction evidence="2">
        <text>a 3'-end 2',3'-cyclophospho-ribonucleotide-RNA + H2O = a 3'-end 2'-phospho-ribonucleotide-RNA + H(+)</text>
        <dbReference type="Rhea" id="RHEA:11828"/>
        <dbReference type="Rhea" id="RHEA-COMP:10464"/>
        <dbReference type="Rhea" id="RHEA-COMP:17353"/>
        <dbReference type="ChEBI" id="CHEBI:15377"/>
        <dbReference type="ChEBI" id="CHEBI:15378"/>
        <dbReference type="ChEBI" id="CHEBI:83064"/>
        <dbReference type="ChEBI" id="CHEBI:173113"/>
        <dbReference type="EC" id="3.1.4.58"/>
    </reaction>
</comment>
<dbReference type="EMBL" id="LJSX01000007">
    <property type="protein sequence ID" value="KPQ11546.1"/>
    <property type="molecule type" value="Genomic_DNA"/>
</dbReference>
<comment type="similarity">
    <text evidence="2">Belongs to the 2H phosphoesterase superfamily. ThpR family.</text>
</comment>
<dbReference type="NCBIfam" id="TIGR02258">
    <property type="entry name" value="2_5_ligase"/>
    <property type="match status" value="1"/>
</dbReference>
<dbReference type="PATRIC" id="fig|1653334.4.peg.2366"/>
<keyword evidence="6" id="KW-1185">Reference proteome</keyword>
<dbReference type="HAMAP" id="MF_01940">
    <property type="entry name" value="RNA_CPDase"/>
    <property type="match status" value="1"/>
</dbReference>
<feature type="short sequence motif" description="HXTX 2" evidence="2">
    <location>
        <begin position="121"/>
        <end position="124"/>
    </location>
</feature>
<dbReference type="Proteomes" id="UP000050497">
    <property type="component" value="Unassembled WGS sequence"/>
</dbReference>
<feature type="active site" description="Proton acceptor" evidence="2">
    <location>
        <position position="121"/>
    </location>
</feature>
<protein>
    <recommendedName>
        <fullName evidence="2">RNA 2',3'-cyclic phosphodiesterase</fullName>
        <shortName evidence="2">RNA 2',3'-CPDase</shortName>
        <ecNumber evidence="2">3.1.4.58</ecNumber>
    </recommendedName>
</protein>
<evidence type="ECO:0000256" key="2">
    <source>
        <dbReference type="HAMAP-Rule" id="MF_01940"/>
    </source>
</evidence>
<dbReference type="InterPro" id="IPR009097">
    <property type="entry name" value="Cyclic_Pdiesterase"/>
</dbReference>